<evidence type="ECO:0000313" key="2">
    <source>
        <dbReference type="Proteomes" id="UP000234789"/>
    </source>
</evidence>
<dbReference type="AlphaFoldDB" id="A0A2N5N5P6"/>
<dbReference type="EMBL" id="NFEZ01000004">
    <property type="protein sequence ID" value="PLT45671.1"/>
    <property type="molecule type" value="Genomic_DNA"/>
</dbReference>
<organism evidence="1 2">
    <name type="scientific">Paenibacillus pasadenensis</name>
    <dbReference type="NCBI Taxonomy" id="217090"/>
    <lineage>
        <taxon>Bacteria</taxon>
        <taxon>Bacillati</taxon>
        <taxon>Bacillota</taxon>
        <taxon>Bacilli</taxon>
        <taxon>Bacillales</taxon>
        <taxon>Paenibacillaceae</taxon>
        <taxon>Paenibacillus</taxon>
    </lineage>
</organism>
<dbReference type="InterPro" id="IPR019615">
    <property type="entry name" value="DUF2487"/>
</dbReference>
<sequence length="134" mass="14580">MKFSEIEPSRWPELQPFVDTCLLPVTGLSGVENPWQAAAELEKLRDVMDAIEVPFRGRIIAYPAVQYGSEESAAALGPLVANLKKAGFRYVVAASAALRLDGLAEADLTIGPGEDGSLPDAERIRSEIRRLWNA</sequence>
<accession>A0A2N5N5P6</accession>
<evidence type="ECO:0008006" key="3">
    <source>
        <dbReference type="Google" id="ProtNLM"/>
    </source>
</evidence>
<reference evidence="1 2" key="1">
    <citation type="submission" date="2017-05" db="EMBL/GenBank/DDBJ databases">
        <title>Functional genome analysis of Paenibacillus pasadenensis strain R16: insights on endophytic life style and antifungal activity.</title>
        <authorList>
            <person name="Passera A."/>
            <person name="Marcolungo L."/>
            <person name="Casati P."/>
            <person name="Brasca M."/>
            <person name="Quaglino F."/>
            <person name="Delledonne M."/>
        </authorList>
    </citation>
    <scope>NUCLEOTIDE SEQUENCE [LARGE SCALE GENOMIC DNA]</scope>
    <source>
        <strain evidence="1 2">R16</strain>
    </source>
</reference>
<gene>
    <name evidence="1" type="ORF">B8V81_4102</name>
</gene>
<proteinExistence type="predicted"/>
<dbReference type="RefSeq" id="WP_101809052.1">
    <property type="nucleotide sequence ID" value="NZ_NFEZ01000004.1"/>
</dbReference>
<comment type="caution">
    <text evidence="1">The sequence shown here is derived from an EMBL/GenBank/DDBJ whole genome shotgun (WGS) entry which is preliminary data.</text>
</comment>
<protein>
    <recommendedName>
        <fullName evidence="3">DUF2487 family protein</fullName>
    </recommendedName>
</protein>
<dbReference type="Pfam" id="PF10673">
    <property type="entry name" value="DUF2487"/>
    <property type="match status" value="1"/>
</dbReference>
<dbReference type="Proteomes" id="UP000234789">
    <property type="component" value="Unassembled WGS sequence"/>
</dbReference>
<keyword evidence="2" id="KW-1185">Reference proteome</keyword>
<evidence type="ECO:0000313" key="1">
    <source>
        <dbReference type="EMBL" id="PLT45671.1"/>
    </source>
</evidence>
<name>A0A2N5N5P6_9BACL</name>